<dbReference type="Proteomes" id="UP000184184">
    <property type="component" value="Unassembled WGS sequence"/>
</dbReference>
<evidence type="ECO:0000313" key="8">
    <source>
        <dbReference type="EMBL" id="SHM44374.1"/>
    </source>
</evidence>
<dbReference type="InterPro" id="IPR032816">
    <property type="entry name" value="VTT_dom"/>
</dbReference>
<feature type="transmembrane region" description="Helical" evidence="6">
    <location>
        <begin position="46"/>
        <end position="71"/>
    </location>
</feature>
<sequence length="222" mass="24863">MITYNISNLDKIDVNEIKELIEADEYGQLMNFLLQSYESLGPIPGFLLPFIEAFLPFLPIIVFVMTNAAAYGLWEGFLLSWAGASTGSIAVFMLVRRFRHIRLLRWISRNKQVTRVTNWLERHGFGPLFLLLCFPFSPSAVINLVAAISGVGFYQFVLAVLLGKGVMILTLASIGDSIVSFAQNPVKTIILAVAITILWIVGKYIEKYLQKRAEEKGESKKG</sequence>
<feature type="domain" description="VTT" evidence="7">
    <location>
        <begin position="59"/>
        <end position="176"/>
    </location>
</feature>
<evidence type="ECO:0000256" key="5">
    <source>
        <dbReference type="ARBA" id="ARBA00023136"/>
    </source>
</evidence>
<evidence type="ECO:0000256" key="2">
    <source>
        <dbReference type="ARBA" id="ARBA00022475"/>
    </source>
</evidence>
<gene>
    <name evidence="8" type="ORF">SAMN05216179_0156</name>
</gene>
<name>A0A1M7IU87_9BACI</name>
<evidence type="ECO:0000256" key="6">
    <source>
        <dbReference type="RuleBase" id="RU366058"/>
    </source>
</evidence>
<evidence type="ECO:0000256" key="4">
    <source>
        <dbReference type="ARBA" id="ARBA00022989"/>
    </source>
</evidence>
<keyword evidence="4 6" id="KW-1133">Transmembrane helix</keyword>
<dbReference type="AlphaFoldDB" id="A0A1M7IU87"/>
<reference evidence="8 9" key="1">
    <citation type="submission" date="2016-11" db="EMBL/GenBank/DDBJ databases">
        <authorList>
            <person name="Jaros S."/>
            <person name="Januszkiewicz K."/>
            <person name="Wedrychowicz H."/>
        </authorList>
    </citation>
    <scope>NUCLEOTIDE SEQUENCE [LARGE SCALE GENOMIC DNA]</scope>
    <source>
        <strain evidence="8 9">CGMCC 1.10681</strain>
    </source>
</reference>
<dbReference type="GO" id="GO:0005886">
    <property type="term" value="C:plasma membrane"/>
    <property type="evidence" value="ECO:0007669"/>
    <property type="project" value="UniProtKB-SubCell"/>
</dbReference>
<dbReference type="OrthoDB" id="1651121at2"/>
<evidence type="ECO:0000259" key="7">
    <source>
        <dbReference type="Pfam" id="PF09335"/>
    </source>
</evidence>
<evidence type="ECO:0000313" key="9">
    <source>
        <dbReference type="Proteomes" id="UP000184184"/>
    </source>
</evidence>
<dbReference type="PANTHER" id="PTHR12677:SF55">
    <property type="entry name" value="UNDECAPRENYL PHOSPHATE TRANSPORTER SAOUHSC_00901-RELATED"/>
    <property type="match status" value="1"/>
</dbReference>
<keyword evidence="2 6" id="KW-1003">Cell membrane</keyword>
<evidence type="ECO:0000256" key="1">
    <source>
        <dbReference type="ARBA" id="ARBA00004651"/>
    </source>
</evidence>
<dbReference type="Pfam" id="PF09335">
    <property type="entry name" value="VTT_dom"/>
    <property type="match status" value="1"/>
</dbReference>
<comment type="subcellular location">
    <subcellularLocation>
        <location evidence="1 6">Cell membrane</location>
        <topology evidence="1 6">Multi-pass membrane protein</topology>
    </subcellularLocation>
</comment>
<keyword evidence="9" id="KW-1185">Reference proteome</keyword>
<feature type="transmembrane region" description="Helical" evidence="6">
    <location>
        <begin position="128"/>
        <end position="148"/>
    </location>
</feature>
<feature type="transmembrane region" description="Helical" evidence="6">
    <location>
        <begin position="77"/>
        <end position="95"/>
    </location>
</feature>
<comment type="similarity">
    <text evidence="6">Belongs to the TVP38/TMEM64 family.</text>
</comment>
<dbReference type="PANTHER" id="PTHR12677">
    <property type="entry name" value="GOLGI APPARATUS MEMBRANE PROTEIN TVP38-RELATED"/>
    <property type="match status" value="1"/>
</dbReference>
<dbReference type="InterPro" id="IPR015414">
    <property type="entry name" value="TMEM64"/>
</dbReference>
<accession>A0A1M7IU87</accession>
<keyword evidence="3 6" id="KW-0812">Transmembrane</keyword>
<organism evidence="8 9">
    <name type="scientific">Gracilibacillus kekensis</name>
    <dbReference type="NCBI Taxonomy" id="1027249"/>
    <lineage>
        <taxon>Bacteria</taxon>
        <taxon>Bacillati</taxon>
        <taxon>Bacillota</taxon>
        <taxon>Bacilli</taxon>
        <taxon>Bacillales</taxon>
        <taxon>Bacillaceae</taxon>
        <taxon>Gracilibacillus</taxon>
    </lineage>
</organism>
<dbReference type="EMBL" id="FRCZ01000001">
    <property type="protein sequence ID" value="SHM44374.1"/>
    <property type="molecule type" value="Genomic_DNA"/>
</dbReference>
<dbReference type="STRING" id="1027249.SAMN05216179_0156"/>
<evidence type="ECO:0000256" key="3">
    <source>
        <dbReference type="ARBA" id="ARBA00022692"/>
    </source>
</evidence>
<protein>
    <recommendedName>
        <fullName evidence="6">TVP38/TMEM64 family membrane protein</fullName>
    </recommendedName>
</protein>
<feature type="transmembrane region" description="Helical" evidence="6">
    <location>
        <begin position="154"/>
        <end position="174"/>
    </location>
</feature>
<feature type="transmembrane region" description="Helical" evidence="6">
    <location>
        <begin position="186"/>
        <end position="205"/>
    </location>
</feature>
<dbReference type="RefSeq" id="WP_073198746.1">
    <property type="nucleotide sequence ID" value="NZ_FRCZ01000001.1"/>
</dbReference>
<proteinExistence type="inferred from homology"/>
<keyword evidence="5 6" id="KW-0472">Membrane</keyword>